<sequence length="360" mass="42044">MIKLNIYLVYSEELENRQSTINSAISLVKDICQQKNVEMKLHIISEPGKDYINKHISTFNSRVNYDKFADGNLYNDLIMPLNVCQISNFEKHRYIYKLIMENTKDSDSSDSGDTGIKDIHMIMEDDLIILKDYVDNIGMLIDDLNTPSEDPNNDWDILFNCLNVVNNPQKFININQLYNIIISKSCYIIKNRKLCEKLYEATNTFKLNIKLTLSKFIKDNNYKAISYNKITFIEGSKLGLYPSAVNPNNYLFLNNNYISLKQLSEKKELTEEDIKNAEKIYSDSLNIASIDIQSLMGTIYFNYKDYKKAKEYMYTSLNNLKKCKGYSIMKNNEMLNNTINIYKYDQDMLAECIQHKPKYS</sequence>
<dbReference type="EMBL" id="MN740456">
    <property type="protein sequence ID" value="QHU27428.1"/>
    <property type="molecule type" value="Genomic_DNA"/>
</dbReference>
<protein>
    <submittedName>
        <fullName evidence="1">Uncharacterized protein</fullName>
    </submittedName>
</protein>
<evidence type="ECO:0000313" key="1">
    <source>
        <dbReference type="EMBL" id="QHU27428.1"/>
    </source>
</evidence>
<proteinExistence type="predicted"/>
<dbReference type="AlphaFoldDB" id="A0A6C0LCJ9"/>
<name>A0A6C0LCJ9_9ZZZZ</name>
<reference evidence="1" key="1">
    <citation type="journal article" date="2020" name="Nature">
        <title>Giant virus diversity and host interactions through global metagenomics.</title>
        <authorList>
            <person name="Schulz F."/>
            <person name="Roux S."/>
            <person name="Paez-Espino D."/>
            <person name="Jungbluth S."/>
            <person name="Walsh D.A."/>
            <person name="Denef V.J."/>
            <person name="McMahon K.D."/>
            <person name="Konstantinidis K.T."/>
            <person name="Eloe-Fadrosh E.A."/>
            <person name="Kyrpides N.C."/>
            <person name="Woyke T."/>
        </authorList>
    </citation>
    <scope>NUCLEOTIDE SEQUENCE</scope>
    <source>
        <strain evidence="1">GVMAG-M-3300027763-16</strain>
    </source>
</reference>
<accession>A0A6C0LCJ9</accession>
<organism evidence="1">
    <name type="scientific">viral metagenome</name>
    <dbReference type="NCBI Taxonomy" id="1070528"/>
    <lineage>
        <taxon>unclassified sequences</taxon>
        <taxon>metagenomes</taxon>
        <taxon>organismal metagenomes</taxon>
    </lineage>
</organism>